<evidence type="ECO:0000313" key="1">
    <source>
        <dbReference type="EMBL" id="KAJ4729923.1"/>
    </source>
</evidence>
<reference evidence="1 2" key="1">
    <citation type="journal article" date="2023" name="Science">
        <title>Complex scaffold remodeling in plant triterpene biosynthesis.</title>
        <authorList>
            <person name="De La Pena R."/>
            <person name="Hodgson H."/>
            <person name="Liu J.C."/>
            <person name="Stephenson M.J."/>
            <person name="Martin A.C."/>
            <person name="Owen C."/>
            <person name="Harkess A."/>
            <person name="Leebens-Mack J."/>
            <person name="Jimenez L.E."/>
            <person name="Osbourn A."/>
            <person name="Sattely E.S."/>
        </authorList>
    </citation>
    <scope>NUCLEOTIDE SEQUENCE [LARGE SCALE GENOMIC DNA]</scope>
    <source>
        <strain evidence="2">cv. JPN11</strain>
        <tissue evidence="1">Leaf</tissue>
    </source>
</reference>
<comment type="caution">
    <text evidence="1">The sequence shown here is derived from an EMBL/GenBank/DDBJ whole genome shotgun (WGS) entry which is preliminary data.</text>
</comment>
<proteinExistence type="predicted"/>
<organism evidence="1 2">
    <name type="scientific">Melia azedarach</name>
    <name type="common">Chinaberry tree</name>
    <dbReference type="NCBI Taxonomy" id="155640"/>
    <lineage>
        <taxon>Eukaryota</taxon>
        <taxon>Viridiplantae</taxon>
        <taxon>Streptophyta</taxon>
        <taxon>Embryophyta</taxon>
        <taxon>Tracheophyta</taxon>
        <taxon>Spermatophyta</taxon>
        <taxon>Magnoliopsida</taxon>
        <taxon>eudicotyledons</taxon>
        <taxon>Gunneridae</taxon>
        <taxon>Pentapetalae</taxon>
        <taxon>rosids</taxon>
        <taxon>malvids</taxon>
        <taxon>Sapindales</taxon>
        <taxon>Meliaceae</taxon>
        <taxon>Melia</taxon>
    </lineage>
</organism>
<dbReference type="EMBL" id="CM051394">
    <property type="protein sequence ID" value="KAJ4729923.1"/>
    <property type="molecule type" value="Genomic_DNA"/>
</dbReference>
<keyword evidence="2" id="KW-1185">Reference proteome</keyword>
<sequence length="255" mass="29225">MVRAPTYDENGMKKGAWSKEEDDRLRAYILKYGHWNWRELPKFAGLSRCGKSCRLRWMNYLRPNLKHGNYTKEEEDIIVKLHEEHGNKWSLIAAKLPGRTDNEIKNYWHTHLKRRNKNGRKSDQMKEHSTEASEWEASQNGEAESQSIKLADTPILESSPLSPATSAGEFSSSSSDHALAYGVNVFTDQGSLAPFENTSGDFWREPFVSDNAYNQYGYSSSSSNGPFVLPYGSYYDDNLDLYYPVMEELPVLDFP</sequence>
<dbReference type="Proteomes" id="UP001164539">
    <property type="component" value="Chromosome 1"/>
</dbReference>
<evidence type="ECO:0000313" key="2">
    <source>
        <dbReference type="Proteomes" id="UP001164539"/>
    </source>
</evidence>
<gene>
    <name evidence="1" type="ORF">OWV82_002628</name>
</gene>
<accession>A0ACC1Z3R6</accession>
<name>A0ACC1Z3R6_MELAZ</name>
<protein>
    <submittedName>
        <fullName evidence="1">Myb transcription factor</fullName>
    </submittedName>
</protein>